<dbReference type="GO" id="GO:0004743">
    <property type="term" value="F:pyruvate kinase activity"/>
    <property type="evidence" value="ECO:0007669"/>
    <property type="project" value="UniProtKB-EC"/>
</dbReference>
<dbReference type="InterPro" id="IPR015806">
    <property type="entry name" value="Pyrv_Knase_insert_dom_sf"/>
</dbReference>
<dbReference type="AlphaFoldDB" id="A0AAX6GP08"/>
<comment type="pathway">
    <text evidence="2">Carbohydrate degradation; glycolysis; pyruvate from D-glyceraldehyde 3-phosphate: step 5/5.</text>
</comment>
<evidence type="ECO:0000256" key="2">
    <source>
        <dbReference type="ARBA" id="ARBA00004997"/>
    </source>
</evidence>
<evidence type="ECO:0000259" key="14">
    <source>
        <dbReference type="Pfam" id="PF00224"/>
    </source>
</evidence>
<keyword evidence="11" id="KW-0324">Glycolysis</keyword>
<keyword evidence="10" id="KW-0460">Magnesium</keyword>
<feature type="domain" description="Pyruvate kinase barrel" evidence="14">
    <location>
        <begin position="501"/>
        <end position="729"/>
    </location>
</feature>
<comment type="cofactor">
    <cofactor evidence="1">
        <name>K(+)</name>
        <dbReference type="ChEBI" id="CHEBI:29103"/>
    </cofactor>
</comment>
<reference evidence="15" key="1">
    <citation type="journal article" date="2023" name="GigaByte">
        <title>Genome assembly of the bearded iris, Iris pallida Lam.</title>
        <authorList>
            <person name="Bruccoleri R.E."/>
            <person name="Oakeley E.J."/>
            <person name="Faust A.M.E."/>
            <person name="Altorfer M."/>
            <person name="Dessus-Babus S."/>
            <person name="Burckhardt D."/>
            <person name="Oertli M."/>
            <person name="Naumann U."/>
            <person name="Petersen F."/>
            <person name="Wong J."/>
        </authorList>
    </citation>
    <scope>NUCLEOTIDE SEQUENCE</scope>
    <source>
        <strain evidence="15">GSM-AAB239-AS_SAM_17_03QT</strain>
    </source>
</reference>
<evidence type="ECO:0000256" key="4">
    <source>
        <dbReference type="ARBA" id="ARBA00012142"/>
    </source>
</evidence>
<dbReference type="GO" id="GO:0005524">
    <property type="term" value="F:ATP binding"/>
    <property type="evidence" value="ECO:0007669"/>
    <property type="project" value="UniProtKB-KW"/>
</dbReference>
<keyword evidence="6" id="KW-0479">Metal-binding</keyword>
<dbReference type="Pfam" id="PF00224">
    <property type="entry name" value="PK"/>
    <property type="match status" value="2"/>
</dbReference>
<evidence type="ECO:0000256" key="11">
    <source>
        <dbReference type="ARBA" id="ARBA00023152"/>
    </source>
</evidence>
<dbReference type="PANTHER" id="PTHR11817">
    <property type="entry name" value="PYRUVATE KINASE"/>
    <property type="match status" value="1"/>
</dbReference>
<comment type="similarity">
    <text evidence="3">Belongs to the pyruvate kinase family.</text>
</comment>
<keyword evidence="5" id="KW-0808">Transferase</keyword>
<feature type="region of interest" description="Disordered" evidence="13">
    <location>
        <begin position="105"/>
        <end position="132"/>
    </location>
</feature>
<dbReference type="GO" id="GO:0016301">
    <property type="term" value="F:kinase activity"/>
    <property type="evidence" value="ECO:0007669"/>
    <property type="project" value="UniProtKB-KW"/>
</dbReference>
<sequence>MKLSAISAYWVAQTGFFPNHGLHNGNHPDLTCTSNCQTSISKLGYALSSPILRNKLVQLQARSKNQQRFPRVLVKLKGNNKSESNNRKTHEDMLYGVAQKSEGTLSSEDSYAMPRKASSFPEDDSDCQSIPRQEPSLYPCDRQVYLDKLRAIHLHVLASEQWNSSRLKLCHRTYLVSATNLIHYLALHSLDVQQLNEDLSSIGLMNLERANSYVLASITAGIQMLENQAPHCSSREQSPLHASLRDCITSQETEVLDFSISSMRRRASMHAMALLGPAQGKKNVQIMITVGREAIANEMLLPDLLKAGANIIRINCAYDDSSIWSEIIRLAKHSSQMLEKPCRILMDLAGPKLRTGLLENGPSIMKISPQKDVKGCVIFPAQVWLSFPGCGPPRHLSPDAVLFVESKRFLDKLEVGNVVRFVDARGRKRSLQVSKKHTFFAGYGYIAECTSTAYVEASTRLHIERKKGKDIVSRIVDIPSADHYVRLRVGDLLTIHRTPSFPVEEQYSSSPRAPRISCDSGRLFDSVKPGEPIAFDDGKIWGVIQGASSNEIVVSITQASPKGSKLGSGKSINIPQSEMQFEGLTSKDVMDLEFVGANADMVGISFVRDVCDITVVMKELQKRKLEQLGVVLKIETRSGFEKLPLLLLQAMQSPNPLGIMIARGDLAVECGWEKMASIQEEILSVCNAAHVPTIWATQVLETLVKSGIPTRAEITDVACGMRSNCIMLNKGKNIVEAVSSLESIICNSRKSDMKTLLKPLLLSS</sequence>
<dbReference type="InterPro" id="IPR011037">
    <property type="entry name" value="Pyrv_Knase-like_insert_dom_sf"/>
</dbReference>
<accession>A0AAX6GP08</accession>
<dbReference type="InterPro" id="IPR001697">
    <property type="entry name" value="Pyr_Knase"/>
</dbReference>
<keyword evidence="16" id="KW-1185">Reference proteome</keyword>
<keyword evidence="8 15" id="KW-0418">Kinase</keyword>
<dbReference type="InterPro" id="IPR015793">
    <property type="entry name" value="Pyrv_Knase_brl"/>
</dbReference>
<proteinExistence type="inferred from homology"/>
<keyword evidence="12 15" id="KW-0670">Pyruvate</keyword>
<reference evidence="15" key="2">
    <citation type="submission" date="2023-04" db="EMBL/GenBank/DDBJ databases">
        <authorList>
            <person name="Bruccoleri R.E."/>
            <person name="Oakeley E.J."/>
            <person name="Faust A.-M."/>
            <person name="Dessus-Babus S."/>
            <person name="Altorfer M."/>
            <person name="Burckhardt D."/>
            <person name="Oertli M."/>
            <person name="Naumann U."/>
            <person name="Petersen F."/>
            <person name="Wong J."/>
        </authorList>
    </citation>
    <scope>NUCLEOTIDE SEQUENCE</scope>
    <source>
        <strain evidence="15">GSM-AAB239-AS_SAM_17_03QT</strain>
        <tissue evidence="15">Leaf</tissue>
    </source>
</reference>
<dbReference type="GO" id="GO:0030955">
    <property type="term" value="F:potassium ion binding"/>
    <property type="evidence" value="ECO:0007669"/>
    <property type="project" value="InterPro"/>
</dbReference>
<dbReference type="InterPro" id="IPR015813">
    <property type="entry name" value="Pyrv/PenolPyrv_kinase-like_dom"/>
</dbReference>
<feature type="domain" description="Pyruvate kinase barrel" evidence="14">
    <location>
        <begin position="282"/>
        <end position="372"/>
    </location>
</feature>
<organism evidence="15 16">
    <name type="scientific">Iris pallida</name>
    <name type="common">Sweet iris</name>
    <dbReference type="NCBI Taxonomy" id="29817"/>
    <lineage>
        <taxon>Eukaryota</taxon>
        <taxon>Viridiplantae</taxon>
        <taxon>Streptophyta</taxon>
        <taxon>Embryophyta</taxon>
        <taxon>Tracheophyta</taxon>
        <taxon>Spermatophyta</taxon>
        <taxon>Magnoliopsida</taxon>
        <taxon>Liliopsida</taxon>
        <taxon>Asparagales</taxon>
        <taxon>Iridaceae</taxon>
        <taxon>Iridoideae</taxon>
        <taxon>Irideae</taxon>
        <taxon>Iris</taxon>
    </lineage>
</organism>
<evidence type="ECO:0000256" key="5">
    <source>
        <dbReference type="ARBA" id="ARBA00022679"/>
    </source>
</evidence>
<evidence type="ECO:0000256" key="13">
    <source>
        <dbReference type="SAM" id="MobiDB-lite"/>
    </source>
</evidence>
<dbReference type="SUPFAM" id="SSF51621">
    <property type="entry name" value="Phosphoenolpyruvate/pyruvate domain"/>
    <property type="match status" value="1"/>
</dbReference>
<dbReference type="Proteomes" id="UP001140949">
    <property type="component" value="Unassembled WGS sequence"/>
</dbReference>
<protein>
    <recommendedName>
        <fullName evidence="4">pyruvate kinase</fullName>
        <ecNumber evidence="4">2.7.1.40</ecNumber>
    </recommendedName>
</protein>
<keyword evidence="9" id="KW-0067">ATP-binding</keyword>
<name>A0AAX6GP08_IRIPA</name>
<evidence type="ECO:0000256" key="8">
    <source>
        <dbReference type="ARBA" id="ARBA00022777"/>
    </source>
</evidence>
<evidence type="ECO:0000256" key="12">
    <source>
        <dbReference type="ARBA" id="ARBA00023317"/>
    </source>
</evidence>
<evidence type="ECO:0000256" key="10">
    <source>
        <dbReference type="ARBA" id="ARBA00022842"/>
    </source>
</evidence>
<evidence type="ECO:0000256" key="7">
    <source>
        <dbReference type="ARBA" id="ARBA00022741"/>
    </source>
</evidence>
<evidence type="ECO:0000313" key="16">
    <source>
        <dbReference type="Proteomes" id="UP001140949"/>
    </source>
</evidence>
<evidence type="ECO:0000256" key="1">
    <source>
        <dbReference type="ARBA" id="ARBA00001958"/>
    </source>
</evidence>
<evidence type="ECO:0000256" key="6">
    <source>
        <dbReference type="ARBA" id="ARBA00022723"/>
    </source>
</evidence>
<dbReference type="Gene3D" id="3.20.20.60">
    <property type="entry name" value="Phosphoenolpyruvate-binding domains"/>
    <property type="match status" value="2"/>
</dbReference>
<evidence type="ECO:0000256" key="9">
    <source>
        <dbReference type="ARBA" id="ARBA00022840"/>
    </source>
</evidence>
<dbReference type="FunFam" id="3.20.20.60:FF:000051">
    <property type="entry name" value="Pyruvate kinase family protein"/>
    <property type="match status" value="1"/>
</dbReference>
<dbReference type="GO" id="GO:0000287">
    <property type="term" value="F:magnesium ion binding"/>
    <property type="evidence" value="ECO:0007669"/>
    <property type="project" value="InterPro"/>
</dbReference>
<gene>
    <name evidence="15" type="ORF">M6B38_125800</name>
</gene>
<dbReference type="Gene3D" id="2.40.33.10">
    <property type="entry name" value="PK beta-barrel domain-like"/>
    <property type="match status" value="1"/>
</dbReference>
<keyword evidence="7" id="KW-0547">Nucleotide-binding</keyword>
<dbReference type="SUPFAM" id="SSF50800">
    <property type="entry name" value="PK beta-barrel domain-like"/>
    <property type="match status" value="1"/>
</dbReference>
<comment type="caution">
    <text evidence="15">The sequence shown here is derived from an EMBL/GenBank/DDBJ whole genome shotgun (WGS) entry which is preliminary data.</text>
</comment>
<evidence type="ECO:0000313" key="15">
    <source>
        <dbReference type="EMBL" id="KAJ6830035.1"/>
    </source>
</evidence>
<dbReference type="EMBL" id="JANAVB010017998">
    <property type="protein sequence ID" value="KAJ6830035.1"/>
    <property type="molecule type" value="Genomic_DNA"/>
</dbReference>
<dbReference type="EC" id="2.7.1.40" evidence="4"/>
<dbReference type="InterPro" id="IPR040442">
    <property type="entry name" value="Pyrv_kinase-like_dom_sf"/>
</dbReference>
<evidence type="ECO:0000256" key="3">
    <source>
        <dbReference type="ARBA" id="ARBA00008663"/>
    </source>
</evidence>